<evidence type="ECO:0000313" key="2">
    <source>
        <dbReference type="EMBL" id="MXQ96356.1"/>
    </source>
</evidence>
<name>A0A6B0S8M2_9CETA</name>
<dbReference type="AlphaFoldDB" id="A0A6B0S8M2"/>
<accession>A0A6B0S8M2</accession>
<keyword evidence="3" id="KW-1185">Reference proteome</keyword>
<reference evidence="2" key="1">
    <citation type="submission" date="2019-10" db="EMBL/GenBank/DDBJ databases">
        <title>The sequence and de novo assembly of the wild yak genome.</title>
        <authorList>
            <person name="Liu Y."/>
        </authorList>
    </citation>
    <scope>NUCLEOTIDE SEQUENCE [LARGE SCALE GENOMIC DNA]</scope>
    <source>
        <strain evidence="2">WY2019</strain>
    </source>
</reference>
<organism evidence="2 3">
    <name type="scientific">Bos mutus</name>
    <name type="common">wild yak</name>
    <dbReference type="NCBI Taxonomy" id="72004"/>
    <lineage>
        <taxon>Eukaryota</taxon>
        <taxon>Metazoa</taxon>
        <taxon>Chordata</taxon>
        <taxon>Craniata</taxon>
        <taxon>Vertebrata</taxon>
        <taxon>Euteleostomi</taxon>
        <taxon>Mammalia</taxon>
        <taxon>Eutheria</taxon>
        <taxon>Laurasiatheria</taxon>
        <taxon>Artiodactyla</taxon>
        <taxon>Ruminantia</taxon>
        <taxon>Pecora</taxon>
        <taxon>Bovidae</taxon>
        <taxon>Bovinae</taxon>
        <taxon>Bos</taxon>
    </lineage>
</organism>
<comment type="caution">
    <text evidence="2">The sequence shown here is derived from an EMBL/GenBank/DDBJ whole genome shotgun (WGS) entry which is preliminary data.</text>
</comment>
<protein>
    <submittedName>
        <fullName evidence="2">Uncharacterized protein</fullName>
    </submittedName>
</protein>
<evidence type="ECO:0000256" key="1">
    <source>
        <dbReference type="SAM" id="MobiDB-lite"/>
    </source>
</evidence>
<sequence length="157" mass="16597">MKPDASPRSHLTSQSRVSSEKHGRFTEESTPQYGGQVVPGVPFCFSTGPSLSEKRLGSSSVAIDSPASPDLPVCGGDRVSAEQQNQKRRSSKRSIQSDDGNGTVSLYKTTVVTIGCDVTVDRGQEPEDDSVNRFQSLGVLGTGSVATLRPSENTAVP</sequence>
<gene>
    <name evidence="2" type="ORF">E5288_WYG022868</name>
</gene>
<proteinExistence type="predicted"/>
<evidence type="ECO:0000313" key="3">
    <source>
        <dbReference type="Proteomes" id="UP000322234"/>
    </source>
</evidence>
<feature type="compositionally biased region" description="Basic and acidic residues" evidence="1">
    <location>
        <begin position="18"/>
        <end position="27"/>
    </location>
</feature>
<dbReference type="Proteomes" id="UP000322234">
    <property type="component" value="Unassembled WGS sequence"/>
</dbReference>
<feature type="region of interest" description="Disordered" evidence="1">
    <location>
        <begin position="1"/>
        <end position="106"/>
    </location>
</feature>
<dbReference type="EMBL" id="VBQZ03000159">
    <property type="protein sequence ID" value="MXQ96356.1"/>
    <property type="molecule type" value="Genomic_DNA"/>
</dbReference>